<feature type="domain" description="YqbQ/XkdQ" evidence="1">
    <location>
        <begin position="25"/>
        <end position="319"/>
    </location>
</feature>
<evidence type="ECO:0000259" key="1">
    <source>
        <dbReference type="Pfam" id="PF24032"/>
    </source>
</evidence>
<name>A0A8S5U1T4_9CAUD</name>
<evidence type="ECO:0000313" key="2">
    <source>
        <dbReference type="EMBL" id="DAF88390.1"/>
    </source>
</evidence>
<dbReference type="Pfam" id="PF24032">
    <property type="entry name" value="YQBQ"/>
    <property type="match status" value="1"/>
</dbReference>
<dbReference type="SUPFAM" id="SSF69279">
    <property type="entry name" value="Phage tail proteins"/>
    <property type="match status" value="1"/>
</dbReference>
<accession>A0A8S5U1T4</accession>
<dbReference type="EMBL" id="BK015985">
    <property type="protein sequence ID" value="DAF88390.1"/>
    <property type="molecule type" value="Genomic_DNA"/>
</dbReference>
<dbReference type="InterPro" id="IPR056937">
    <property type="entry name" value="YqbQ/XkdQ"/>
</dbReference>
<organism evidence="2">
    <name type="scientific">Siphoviridae sp. ctdHi7</name>
    <dbReference type="NCBI Taxonomy" id="2825577"/>
    <lineage>
        <taxon>Viruses</taxon>
        <taxon>Duplodnaviria</taxon>
        <taxon>Heunggongvirae</taxon>
        <taxon>Uroviricota</taxon>
        <taxon>Caudoviricetes</taxon>
    </lineage>
</organism>
<sequence length="412" mass="45551">MADGVNLIIIKGSQGYDVTDLVQQVKWSGRKGSSSRYIEVSMLDDEDRTDRANIDVEKGHQCIFSYNGAELFRGIIMRLQQTGRKQLTFKAYDNGIYLANNKDTFNYSNKTLSEIFKDVCSRFGMPYSECTDTNYRIPELTKPKTTAFDALCDAMSQTYAASGQRYYIDSQKGSLRLLRRRENVMQWVIEPNSNLISYTNSISIEKVRTRVKLLSDEGTVLAEKSNPTLEKAIGVMQDIDKPDETLNSAQLQTLVSSMLAEKSAPERSLKVDALGIPEVIAGLGVFVIIPSLNTSKTYYVDEDTHIFKDNYHKMSLTLNLANDSEYDKSKNSTAQQSGSSYKVGDVVNFNGGNHYISSVSASPVGGTRKGGKAKITYTAPGAKHPYHLVGGAYNNLGGSCNVYGWVDSGSFS</sequence>
<reference evidence="2" key="1">
    <citation type="journal article" date="2021" name="Proc. Natl. Acad. Sci. U.S.A.">
        <title>A Catalog of Tens of Thousands of Viruses from Human Metagenomes Reveals Hidden Associations with Chronic Diseases.</title>
        <authorList>
            <person name="Tisza M.J."/>
            <person name="Buck C.B."/>
        </authorList>
    </citation>
    <scope>NUCLEOTIDE SEQUENCE</scope>
    <source>
        <strain evidence="2">CtdHi7</strain>
    </source>
</reference>
<protein>
    <submittedName>
        <fullName evidence="2">43 kDa tail protein</fullName>
    </submittedName>
</protein>
<proteinExistence type="predicted"/>